<accession>A0ABS4K9Z1</accession>
<dbReference type="EMBL" id="JAGGLJ010000001">
    <property type="protein sequence ID" value="MBP2024563.1"/>
    <property type="molecule type" value="Genomic_DNA"/>
</dbReference>
<dbReference type="Pfam" id="PF03051">
    <property type="entry name" value="Peptidase_C1_2"/>
    <property type="match status" value="1"/>
</dbReference>
<evidence type="ECO:0000256" key="3">
    <source>
        <dbReference type="ARBA" id="ARBA00022807"/>
    </source>
</evidence>
<dbReference type="InterPro" id="IPR038765">
    <property type="entry name" value="Papain-like_cys_pep_sf"/>
</dbReference>
<keyword evidence="3 4" id="KW-0788">Thiol protease</keyword>
<evidence type="ECO:0000256" key="2">
    <source>
        <dbReference type="ARBA" id="ARBA00022801"/>
    </source>
</evidence>
<keyword evidence="1 4" id="KW-0645">Protease</keyword>
<proteinExistence type="inferred from homology"/>
<dbReference type="InterPro" id="IPR000169">
    <property type="entry name" value="Pept_cys_AS"/>
</dbReference>
<dbReference type="Proteomes" id="UP001519306">
    <property type="component" value="Unassembled WGS sequence"/>
</dbReference>
<comment type="caution">
    <text evidence="5">The sequence shown here is derived from an EMBL/GenBank/DDBJ whole genome shotgun (WGS) entry which is preliminary data.</text>
</comment>
<protein>
    <recommendedName>
        <fullName evidence="4">Aminopeptidase</fullName>
    </recommendedName>
</protein>
<dbReference type="SUPFAM" id="SSF54001">
    <property type="entry name" value="Cysteine proteinases"/>
    <property type="match status" value="1"/>
</dbReference>
<keyword evidence="4" id="KW-0031">Aminopeptidase</keyword>
<reference evidence="5 6" key="1">
    <citation type="submission" date="2021-03" db="EMBL/GenBank/DDBJ databases">
        <title>Genomic Encyclopedia of Type Strains, Phase IV (KMG-IV): sequencing the most valuable type-strain genomes for metagenomic binning, comparative biology and taxonomic classification.</title>
        <authorList>
            <person name="Goeker M."/>
        </authorList>
    </citation>
    <scope>NUCLEOTIDE SEQUENCE [LARGE SCALE GENOMIC DNA]</scope>
    <source>
        <strain evidence="5 6">DSM 27563</strain>
    </source>
</reference>
<comment type="similarity">
    <text evidence="4">Belongs to the peptidase C1 family.</text>
</comment>
<evidence type="ECO:0000256" key="4">
    <source>
        <dbReference type="PIRNR" id="PIRNR005700"/>
    </source>
</evidence>
<dbReference type="PROSITE" id="PS00139">
    <property type="entry name" value="THIOL_PROTEASE_CYS"/>
    <property type="match status" value="1"/>
</dbReference>
<evidence type="ECO:0000313" key="6">
    <source>
        <dbReference type="Proteomes" id="UP001519306"/>
    </source>
</evidence>
<dbReference type="RefSeq" id="WP_210059868.1">
    <property type="nucleotide sequence ID" value="NZ_JAGGLJ010000001.1"/>
</dbReference>
<keyword evidence="2 4" id="KW-0378">Hydrolase</keyword>
<dbReference type="Gene3D" id="3.90.70.10">
    <property type="entry name" value="Cysteine proteinases"/>
    <property type="match status" value="1"/>
</dbReference>
<sequence length="443" mass="51313">MDIKVEKIKELNEKFDNCRGNRIAQNAAMTNGVAQAATNKKIEGIERHSFSINLNQGEITNQKQSGRCWMFAALNTFRYRIIKDLNLKNFELSQSYPLFYDKLEKSNYFFNSILKTLDEDLDGRLLAHLLSDPLGDGGQWDMFVNLVDKYGVVPKDVMPESANSESTRFMDEYLTKLLRTYASKLRSSHENGASMEELEKMVEGYMEDVHRALCVSLGTPPEVFDFEVRDKDDNFISEKNITPQEFFKKYVKQDLNEYISIINAPTKDKPYNETYTVDFLGNVVEGKNVKYINLPIEELKQAAIEQLKAGEPVWFGCDVGQFFSRDGFVLDLEAVKVDDLFKVDYDMTKEERLDYSESLMTHAMVFQGVDLDENGNSTRWRVENSWGKDAGKDGYLVMTDRWFDQYMYQVAINKKYLSEEILKNWEKEPKHLKPWDPMGSLAK</sequence>
<dbReference type="GO" id="GO:0004197">
    <property type="term" value="F:cysteine-type endopeptidase activity"/>
    <property type="evidence" value="ECO:0007669"/>
    <property type="project" value="UniProtKB-EC"/>
</dbReference>
<evidence type="ECO:0000256" key="1">
    <source>
        <dbReference type="ARBA" id="ARBA00022670"/>
    </source>
</evidence>
<evidence type="ECO:0000313" key="5">
    <source>
        <dbReference type="EMBL" id="MBP2024563.1"/>
    </source>
</evidence>
<dbReference type="CDD" id="cd00585">
    <property type="entry name" value="Peptidase_C1B"/>
    <property type="match status" value="1"/>
</dbReference>
<keyword evidence="6" id="KW-1185">Reference proteome</keyword>
<dbReference type="InterPro" id="IPR004134">
    <property type="entry name" value="Peptidase_C1B"/>
</dbReference>
<dbReference type="PANTHER" id="PTHR10363:SF2">
    <property type="entry name" value="BLEOMYCIN HYDROLASE"/>
    <property type="match status" value="1"/>
</dbReference>
<name>A0ABS4K9Z1_9FIRM</name>
<gene>
    <name evidence="5" type="ORF">J2Z71_000078</name>
</gene>
<dbReference type="PIRSF" id="PIRSF005700">
    <property type="entry name" value="PepC"/>
    <property type="match status" value="1"/>
</dbReference>
<organism evidence="5 6">
    <name type="scientific">Peptoniphilus stercorisuis</name>
    <dbReference type="NCBI Taxonomy" id="1436965"/>
    <lineage>
        <taxon>Bacteria</taxon>
        <taxon>Bacillati</taxon>
        <taxon>Bacillota</taxon>
        <taxon>Tissierellia</taxon>
        <taxon>Tissierellales</taxon>
        <taxon>Peptoniphilaceae</taxon>
        <taxon>Peptoniphilus</taxon>
    </lineage>
</organism>
<dbReference type="PANTHER" id="PTHR10363">
    <property type="entry name" value="BLEOMYCIN HYDROLASE"/>
    <property type="match status" value="1"/>
</dbReference>